<dbReference type="PANTHER" id="PTHR10509:SF14">
    <property type="entry name" value="CAFFEOYL-COA O-METHYLTRANSFERASE 3-RELATED"/>
    <property type="match status" value="1"/>
</dbReference>
<reference evidence="4 5" key="1">
    <citation type="submission" date="2019-03" db="EMBL/GenBank/DDBJ databases">
        <title>Cohnella endophytica sp. nov., a novel endophytic bacterium isolated from bark of Sonneratia apetala.</title>
        <authorList>
            <person name="Tuo L."/>
        </authorList>
    </citation>
    <scope>NUCLEOTIDE SEQUENCE [LARGE SCALE GENOMIC DNA]</scope>
    <source>
        <strain evidence="4 5">CCTCC AB 208254</strain>
    </source>
</reference>
<evidence type="ECO:0000313" key="5">
    <source>
        <dbReference type="Proteomes" id="UP000297900"/>
    </source>
</evidence>
<dbReference type="InterPro" id="IPR029063">
    <property type="entry name" value="SAM-dependent_MTases_sf"/>
</dbReference>
<dbReference type="GO" id="GO:0008757">
    <property type="term" value="F:S-adenosylmethionine-dependent methyltransferase activity"/>
    <property type="evidence" value="ECO:0007669"/>
    <property type="project" value="TreeGrafter"/>
</dbReference>
<dbReference type="Proteomes" id="UP000297900">
    <property type="component" value="Unassembled WGS sequence"/>
</dbReference>
<dbReference type="InterPro" id="IPR050362">
    <property type="entry name" value="Cation-dep_OMT"/>
</dbReference>
<dbReference type="OrthoDB" id="9799672at2"/>
<dbReference type="Gene3D" id="3.40.50.150">
    <property type="entry name" value="Vaccinia Virus protein VP39"/>
    <property type="match status" value="1"/>
</dbReference>
<accession>A0A4Y8M6W2</accession>
<keyword evidence="3" id="KW-0949">S-adenosyl-L-methionine</keyword>
<dbReference type="PROSITE" id="PS51682">
    <property type="entry name" value="SAM_OMT_I"/>
    <property type="match status" value="1"/>
</dbReference>
<dbReference type="PANTHER" id="PTHR10509">
    <property type="entry name" value="O-METHYLTRANSFERASE-RELATED"/>
    <property type="match status" value="1"/>
</dbReference>
<dbReference type="GO" id="GO:0032259">
    <property type="term" value="P:methylation"/>
    <property type="evidence" value="ECO:0007669"/>
    <property type="project" value="UniProtKB-KW"/>
</dbReference>
<dbReference type="Pfam" id="PF01596">
    <property type="entry name" value="Methyltransf_3"/>
    <property type="match status" value="1"/>
</dbReference>
<gene>
    <name evidence="4" type="ORF">E2980_00295</name>
</gene>
<evidence type="ECO:0000313" key="4">
    <source>
        <dbReference type="EMBL" id="TFE31562.1"/>
    </source>
</evidence>
<protein>
    <submittedName>
        <fullName evidence="4">O-methyltransferase</fullName>
    </submittedName>
</protein>
<dbReference type="SUPFAM" id="SSF53335">
    <property type="entry name" value="S-adenosyl-L-methionine-dependent methyltransferases"/>
    <property type="match status" value="1"/>
</dbReference>
<sequence>MSVSPDQYFDRLYDKDEDLERVIASIRKAGMPEISVAQGYGRLLTFLISLSHSSSVLEIGALGGYSGICLARALPVGGRLVSLELKQEYADLARSNMEDAGLGEKAEYLVGDASDSLAELIRQEARFDFFFIDADKESYPHYLEECIKLANDGAIIAADNTLLRGKTIDDLKQGPSVLAMRRFNEMIARDPRLMGVHLPAYDGLALARIKPK</sequence>
<dbReference type="GO" id="GO:0008171">
    <property type="term" value="F:O-methyltransferase activity"/>
    <property type="evidence" value="ECO:0007669"/>
    <property type="project" value="InterPro"/>
</dbReference>
<dbReference type="EMBL" id="SOMN01000001">
    <property type="protein sequence ID" value="TFE31562.1"/>
    <property type="molecule type" value="Genomic_DNA"/>
</dbReference>
<proteinExistence type="predicted"/>
<comment type="caution">
    <text evidence="4">The sequence shown here is derived from an EMBL/GenBank/DDBJ whole genome shotgun (WGS) entry which is preliminary data.</text>
</comment>
<evidence type="ECO:0000256" key="3">
    <source>
        <dbReference type="ARBA" id="ARBA00022691"/>
    </source>
</evidence>
<keyword evidence="2 4" id="KW-0808">Transferase</keyword>
<evidence type="ECO:0000256" key="1">
    <source>
        <dbReference type="ARBA" id="ARBA00022603"/>
    </source>
</evidence>
<evidence type="ECO:0000256" key="2">
    <source>
        <dbReference type="ARBA" id="ARBA00022679"/>
    </source>
</evidence>
<organism evidence="4 5">
    <name type="scientific">Cohnella luojiensis</name>
    <dbReference type="NCBI Taxonomy" id="652876"/>
    <lineage>
        <taxon>Bacteria</taxon>
        <taxon>Bacillati</taxon>
        <taxon>Bacillota</taxon>
        <taxon>Bacilli</taxon>
        <taxon>Bacillales</taxon>
        <taxon>Paenibacillaceae</taxon>
        <taxon>Cohnella</taxon>
    </lineage>
</organism>
<dbReference type="RefSeq" id="WP_135150134.1">
    <property type="nucleotide sequence ID" value="NZ_SOMN01000001.1"/>
</dbReference>
<keyword evidence="1 4" id="KW-0489">Methyltransferase</keyword>
<dbReference type="InterPro" id="IPR002935">
    <property type="entry name" value="SAM_O-MeTrfase"/>
</dbReference>
<name>A0A4Y8M6W2_9BACL</name>
<keyword evidence="5" id="KW-1185">Reference proteome</keyword>
<dbReference type="AlphaFoldDB" id="A0A4Y8M6W2"/>